<dbReference type="PROSITE" id="PS50949">
    <property type="entry name" value="HTH_GNTR"/>
    <property type="match status" value="1"/>
</dbReference>
<evidence type="ECO:0000256" key="3">
    <source>
        <dbReference type="ARBA" id="ARBA00023163"/>
    </source>
</evidence>
<sequence length="245" mass="28140">MTTVFKPIRPKKLSEEIVEQIKELISRGDLGPGQRIPSERELATFLGVSRPSVREAIMVLEAMGFLESRQGGGTYVRSLADVTMADPLANMVEQRDPRMLYALTEVRIGLETWSAYLAAKRAEQPELDRLRELYNIMEKQSSGNGWDPEIDFQFHLTITAATHNTLQIHVLNTIQKLFQTTIMVALGEFYSKEGYIEQLLNHHREILEAIEARDPERAREWMLKHLTLVEEKLAIFLQKKHPETV</sequence>
<dbReference type="InterPro" id="IPR008920">
    <property type="entry name" value="TF_FadR/GntR_C"/>
</dbReference>
<dbReference type="PANTHER" id="PTHR43537">
    <property type="entry name" value="TRANSCRIPTIONAL REGULATOR, GNTR FAMILY"/>
    <property type="match status" value="1"/>
</dbReference>
<proteinExistence type="predicted"/>
<dbReference type="CDD" id="cd07377">
    <property type="entry name" value="WHTH_GntR"/>
    <property type="match status" value="1"/>
</dbReference>
<dbReference type="AlphaFoldDB" id="A0A1H3XKL6"/>
<evidence type="ECO:0000259" key="4">
    <source>
        <dbReference type="PROSITE" id="PS50949"/>
    </source>
</evidence>
<dbReference type="Proteomes" id="UP000199409">
    <property type="component" value="Unassembled WGS sequence"/>
</dbReference>
<dbReference type="Pfam" id="PF07729">
    <property type="entry name" value="FCD"/>
    <property type="match status" value="1"/>
</dbReference>
<dbReference type="Gene3D" id="1.10.10.10">
    <property type="entry name" value="Winged helix-like DNA-binding domain superfamily/Winged helix DNA-binding domain"/>
    <property type="match status" value="1"/>
</dbReference>
<dbReference type="RefSeq" id="WP_092345344.1">
    <property type="nucleotide sequence ID" value="NZ_FNQN01000002.1"/>
</dbReference>
<name>A0A1H3XKL6_9BACT</name>
<evidence type="ECO:0000256" key="1">
    <source>
        <dbReference type="ARBA" id="ARBA00023015"/>
    </source>
</evidence>
<dbReference type="GO" id="GO:0003700">
    <property type="term" value="F:DNA-binding transcription factor activity"/>
    <property type="evidence" value="ECO:0007669"/>
    <property type="project" value="InterPro"/>
</dbReference>
<gene>
    <name evidence="5" type="ORF">SAMN05660420_01017</name>
</gene>
<accession>A0A1H3XKL6</accession>
<dbReference type="PANTHER" id="PTHR43537:SF5">
    <property type="entry name" value="UXU OPERON TRANSCRIPTIONAL REGULATOR"/>
    <property type="match status" value="1"/>
</dbReference>
<dbReference type="GO" id="GO:0003677">
    <property type="term" value="F:DNA binding"/>
    <property type="evidence" value="ECO:0007669"/>
    <property type="project" value="UniProtKB-KW"/>
</dbReference>
<dbReference type="SMART" id="SM00895">
    <property type="entry name" value="FCD"/>
    <property type="match status" value="1"/>
</dbReference>
<dbReference type="SMART" id="SM00345">
    <property type="entry name" value="HTH_GNTR"/>
    <property type="match status" value="1"/>
</dbReference>
<evidence type="ECO:0000256" key="2">
    <source>
        <dbReference type="ARBA" id="ARBA00023125"/>
    </source>
</evidence>
<evidence type="ECO:0000313" key="5">
    <source>
        <dbReference type="EMBL" id="SDZ99967.1"/>
    </source>
</evidence>
<dbReference type="InterPro" id="IPR000524">
    <property type="entry name" value="Tscrpt_reg_HTH_GntR"/>
</dbReference>
<keyword evidence="6" id="KW-1185">Reference proteome</keyword>
<dbReference type="InterPro" id="IPR011711">
    <property type="entry name" value="GntR_C"/>
</dbReference>
<dbReference type="STRING" id="37625.SAMN05660420_01017"/>
<evidence type="ECO:0000313" key="6">
    <source>
        <dbReference type="Proteomes" id="UP000199409"/>
    </source>
</evidence>
<dbReference type="Pfam" id="PF00392">
    <property type="entry name" value="GntR"/>
    <property type="match status" value="1"/>
</dbReference>
<protein>
    <submittedName>
        <fullName evidence="5">Transcriptional regulator, GntR family</fullName>
    </submittedName>
</protein>
<keyword evidence="1" id="KW-0805">Transcription regulation</keyword>
<reference evidence="5 6" key="1">
    <citation type="submission" date="2016-10" db="EMBL/GenBank/DDBJ databases">
        <authorList>
            <person name="de Groot N.N."/>
        </authorList>
    </citation>
    <scope>NUCLEOTIDE SEQUENCE [LARGE SCALE GENOMIC DNA]</scope>
    <source>
        <strain evidence="5 6">DSM 7343</strain>
    </source>
</reference>
<dbReference type="Gene3D" id="1.20.120.530">
    <property type="entry name" value="GntR ligand-binding domain-like"/>
    <property type="match status" value="1"/>
</dbReference>
<dbReference type="PRINTS" id="PR00035">
    <property type="entry name" value="HTHGNTR"/>
</dbReference>
<dbReference type="EMBL" id="FNQN01000002">
    <property type="protein sequence ID" value="SDZ99967.1"/>
    <property type="molecule type" value="Genomic_DNA"/>
</dbReference>
<feature type="domain" description="HTH gntR-type" evidence="4">
    <location>
        <begin position="11"/>
        <end position="79"/>
    </location>
</feature>
<organism evidence="5 6">
    <name type="scientific">Desulfuromusa kysingii</name>
    <dbReference type="NCBI Taxonomy" id="37625"/>
    <lineage>
        <taxon>Bacteria</taxon>
        <taxon>Pseudomonadati</taxon>
        <taxon>Thermodesulfobacteriota</taxon>
        <taxon>Desulfuromonadia</taxon>
        <taxon>Desulfuromonadales</taxon>
        <taxon>Geopsychrobacteraceae</taxon>
        <taxon>Desulfuromusa</taxon>
    </lineage>
</organism>
<dbReference type="SUPFAM" id="SSF48008">
    <property type="entry name" value="GntR ligand-binding domain-like"/>
    <property type="match status" value="1"/>
</dbReference>
<keyword evidence="3" id="KW-0804">Transcription</keyword>
<dbReference type="InterPro" id="IPR036388">
    <property type="entry name" value="WH-like_DNA-bd_sf"/>
</dbReference>
<keyword evidence="2" id="KW-0238">DNA-binding</keyword>
<dbReference type="InterPro" id="IPR036390">
    <property type="entry name" value="WH_DNA-bd_sf"/>
</dbReference>
<dbReference type="SUPFAM" id="SSF46785">
    <property type="entry name" value="Winged helix' DNA-binding domain"/>
    <property type="match status" value="1"/>
</dbReference>
<dbReference type="OrthoDB" id="5343675at2"/>